<keyword evidence="1" id="KW-0812">Transmembrane</keyword>
<proteinExistence type="predicted"/>
<dbReference type="InterPro" id="IPR021309">
    <property type="entry name" value="YgaP-like_TM"/>
</dbReference>
<evidence type="ECO:0000313" key="4">
    <source>
        <dbReference type="Proteomes" id="UP000008461"/>
    </source>
</evidence>
<dbReference type="AlphaFoldDB" id="F4L6H7"/>
<dbReference type="HOGENOM" id="CLU_176022_3_0_10"/>
<dbReference type="EMBL" id="CP002691">
    <property type="protein sequence ID" value="AEE49820.1"/>
    <property type="molecule type" value="Genomic_DNA"/>
</dbReference>
<gene>
    <name evidence="3" type="ordered locus">Halhy_1935</name>
</gene>
<evidence type="ECO:0000259" key="2">
    <source>
        <dbReference type="Pfam" id="PF11127"/>
    </source>
</evidence>
<name>F4L6H7_HALH1</name>
<protein>
    <recommendedName>
        <fullName evidence="2">Inner membrane protein YgaP-like transmembrane domain-containing protein</fullName>
    </recommendedName>
</protein>
<accession>F4L6H7</accession>
<feature type="domain" description="Inner membrane protein YgaP-like transmembrane" evidence="2">
    <location>
        <begin position="1"/>
        <end position="66"/>
    </location>
</feature>
<evidence type="ECO:0000313" key="3">
    <source>
        <dbReference type="EMBL" id="AEE49820.1"/>
    </source>
</evidence>
<reference key="2">
    <citation type="submission" date="2011-04" db="EMBL/GenBank/DDBJ databases">
        <title>Complete sequence of chromosome of Haliscomenobacter hydrossis DSM 1100.</title>
        <authorList>
            <consortium name="US DOE Joint Genome Institute (JGI-PGF)"/>
            <person name="Lucas S."/>
            <person name="Han J."/>
            <person name="Lapidus A."/>
            <person name="Bruce D."/>
            <person name="Goodwin L."/>
            <person name="Pitluck S."/>
            <person name="Peters L."/>
            <person name="Kyrpides N."/>
            <person name="Mavromatis K."/>
            <person name="Ivanova N."/>
            <person name="Ovchinnikova G."/>
            <person name="Pagani I."/>
            <person name="Daligault H."/>
            <person name="Detter J.C."/>
            <person name="Han C."/>
            <person name="Land M."/>
            <person name="Hauser L."/>
            <person name="Markowitz V."/>
            <person name="Cheng J.-F."/>
            <person name="Hugenholtz P."/>
            <person name="Woyke T."/>
            <person name="Wu D."/>
            <person name="Verbarg S."/>
            <person name="Frueling A."/>
            <person name="Brambilla E."/>
            <person name="Klenk H.-P."/>
            <person name="Eisen J.A."/>
        </authorList>
    </citation>
    <scope>NUCLEOTIDE SEQUENCE</scope>
    <source>
        <strain>DSM 1100</strain>
    </source>
</reference>
<feature type="transmembrane region" description="Helical" evidence="1">
    <location>
        <begin position="12"/>
        <end position="33"/>
    </location>
</feature>
<keyword evidence="4" id="KW-1185">Reference proteome</keyword>
<dbReference type="KEGG" id="hhy:Halhy_1935"/>
<keyword evidence="1" id="KW-1133">Transmembrane helix</keyword>
<evidence type="ECO:0000256" key="1">
    <source>
        <dbReference type="SAM" id="Phobius"/>
    </source>
</evidence>
<feature type="transmembrane region" description="Helical" evidence="1">
    <location>
        <begin position="39"/>
        <end position="59"/>
    </location>
</feature>
<dbReference type="eggNOG" id="ENOG503020V">
    <property type="taxonomic scope" value="Bacteria"/>
</dbReference>
<sequence>MKKNMGNTDRIVRLILAAVFGYLFFSGTVVGVLGYVLVALGAIFILTSFISFCPLYTLVGMSTCPVKQS</sequence>
<reference evidence="3 4" key="1">
    <citation type="journal article" date="2011" name="Stand. Genomic Sci.">
        <title>Complete genome sequence of Haliscomenobacter hydrossis type strain (O).</title>
        <authorList>
            <consortium name="US DOE Joint Genome Institute (JGI-PGF)"/>
            <person name="Daligault H."/>
            <person name="Lapidus A."/>
            <person name="Zeytun A."/>
            <person name="Nolan M."/>
            <person name="Lucas S."/>
            <person name="Del Rio T.G."/>
            <person name="Tice H."/>
            <person name="Cheng J.F."/>
            <person name="Tapia R."/>
            <person name="Han C."/>
            <person name="Goodwin L."/>
            <person name="Pitluck S."/>
            <person name="Liolios K."/>
            <person name="Pagani I."/>
            <person name="Ivanova N."/>
            <person name="Huntemann M."/>
            <person name="Mavromatis K."/>
            <person name="Mikhailova N."/>
            <person name="Pati A."/>
            <person name="Chen A."/>
            <person name="Palaniappan K."/>
            <person name="Land M."/>
            <person name="Hauser L."/>
            <person name="Brambilla E.M."/>
            <person name="Rohde M."/>
            <person name="Verbarg S."/>
            <person name="Goker M."/>
            <person name="Bristow J."/>
            <person name="Eisen J.A."/>
            <person name="Markowitz V."/>
            <person name="Hugenholtz P."/>
            <person name="Kyrpides N.C."/>
            <person name="Klenk H.P."/>
            <person name="Woyke T."/>
        </authorList>
    </citation>
    <scope>NUCLEOTIDE SEQUENCE [LARGE SCALE GENOMIC DNA]</scope>
    <source>
        <strain evidence="4">ATCC 27775 / DSM 1100 / LMG 10767 / O</strain>
    </source>
</reference>
<keyword evidence="1" id="KW-0472">Membrane</keyword>
<organism evidence="3 4">
    <name type="scientific">Haliscomenobacter hydrossis (strain ATCC 27775 / DSM 1100 / LMG 10767 / O)</name>
    <dbReference type="NCBI Taxonomy" id="760192"/>
    <lineage>
        <taxon>Bacteria</taxon>
        <taxon>Pseudomonadati</taxon>
        <taxon>Bacteroidota</taxon>
        <taxon>Saprospiria</taxon>
        <taxon>Saprospirales</taxon>
        <taxon>Haliscomenobacteraceae</taxon>
        <taxon>Haliscomenobacter</taxon>
    </lineage>
</organism>
<dbReference type="Pfam" id="PF11127">
    <property type="entry name" value="YgaP-like_TM"/>
    <property type="match status" value="1"/>
</dbReference>
<dbReference type="RefSeq" id="WP_013764373.1">
    <property type="nucleotide sequence ID" value="NC_015510.1"/>
</dbReference>
<dbReference type="Proteomes" id="UP000008461">
    <property type="component" value="Chromosome"/>
</dbReference>
<dbReference type="STRING" id="760192.Halhy_1935"/>